<dbReference type="RefSeq" id="WP_377367524.1">
    <property type="nucleotide sequence ID" value="NZ_JBHTMN010000011.1"/>
</dbReference>
<keyword evidence="1" id="KW-0479">Metal-binding</keyword>
<dbReference type="PROSITE" id="PS00934">
    <property type="entry name" value="GLYOXALASE_I_1"/>
    <property type="match status" value="1"/>
</dbReference>
<dbReference type="InterPro" id="IPR018146">
    <property type="entry name" value="Glyoxalase_1_CS"/>
</dbReference>
<protein>
    <submittedName>
        <fullName evidence="3">Fosfomycin resistance glutathione transferase</fullName>
        <ecNumber evidence="3">2.5.1.18</ecNumber>
    </submittedName>
</protein>
<evidence type="ECO:0000256" key="1">
    <source>
        <dbReference type="ARBA" id="ARBA00022723"/>
    </source>
</evidence>
<dbReference type="PROSITE" id="PS51819">
    <property type="entry name" value="VOC"/>
    <property type="match status" value="1"/>
</dbReference>
<sequence length="132" mass="14720">MITGINHITLAVSDLERSLGFYIELLGFKGHVAWDGGAYLSAGDLWLCLSLDSPVPSEDYTHLAFDVSETNFQSFCERLCQSGVSIWKDNRSEGQSLYLLDPDGHKLEIHVGSLETRLSALKSKPYKGLKWL</sequence>
<dbReference type="EMBL" id="JBHTMN010000011">
    <property type="protein sequence ID" value="MFD1383858.1"/>
    <property type="molecule type" value="Genomic_DNA"/>
</dbReference>
<dbReference type="InterPro" id="IPR029068">
    <property type="entry name" value="Glyas_Bleomycin-R_OHBP_Dase"/>
</dbReference>
<gene>
    <name evidence="3" type="primary">fos</name>
    <name evidence="3" type="ORF">ACFQ45_10785</name>
</gene>
<organism evidence="3 4">
    <name type="scientific">Rhodanobacter aciditrophus</name>
    <dbReference type="NCBI Taxonomy" id="1623218"/>
    <lineage>
        <taxon>Bacteria</taxon>
        <taxon>Pseudomonadati</taxon>
        <taxon>Pseudomonadota</taxon>
        <taxon>Gammaproteobacteria</taxon>
        <taxon>Lysobacterales</taxon>
        <taxon>Rhodanobacteraceae</taxon>
        <taxon>Rhodanobacter</taxon>
    </lineage>
</organism>
<keyword evidence="4" id="KW-1185">Reference proteome</keyword>
<feature type="domain" description="VOC" evidence="2">
    <location>
        <begin position="4"/>
        <end position="112"/>
    </location>
</feature>
<dbReference type="SUPFAM" id="SSF54593">
    <property type="entry name" value="Glyoxalase/Bleomycin resistance protein/Dihydroxybiphenyl dioxygenase"/>
    <property type="match status" value="1"/>
</dbReference>
<dbReference type="PANTHER" id="PTHR36113:SF6">
    <property type="entry name" value="FOSFOMYCIN RESISTANCE PROTEIN FOSX"/>
    <property type="match status" value="1"/>
</dbReference>
<dbReference type="Pfam" id="PF00903">
    <property type="entry name" value="Glyoxalase"/>
    <property type="match status" value="1"/>
</dbReference>
<keyword evidence="3" id="KW-0808">Transferase</keyword>
<dbReference type="InterPro" id="IPR037523">
    <property type="entry name" value="VOC_core"/>
</dbReference>
<comment type="caution">
    <text evidence="3">The sequence shown here is derived from an EMBL/GenBank/DDBJ whole genome shotgun (WGS) entry which is preliminary data.</text>
</comment>
<accession>A0ABW4B130</accession>
<reference evidence="4" key="1">
    <citation type="journal article" date="2019" name="Int. J. Syst. Evol. Microbiol.">
        <title>The Global Catalogue of Microorganisms (GCM) 10K type strain sequencing project: providing services to taxonomists for standard genome sequencing and annotation.</title>
        <authorList>
            <consortium name="The Broad Institute Genomics Platform"/>
            <consortium name="The Broad Institute Genome Sequencing Center for Infectious Disease"/>
            <person name="Wu L."/>
            <person name="Ma J."/>
        </authorList>
    </citation>
    <scope>NUCLEOTIDE SEQUENCE [LARGE SCALE GENOMIC DNA]</scope>
    <source>
        <strain evidence="4">JCM 30774</strain>
    </source>
</reference>
<dbReference type="InterPro" id="IPR051332">
    <property type="entry name" value="Fosfomycin_Res_Enzymes"/>
</dbReference>
<proteinExistence type="predicted"/>
<dbReference type="NCBIfam" id="NF000496">
    <property type="entry name" value="Fos_GSH"/>
    <property type="match status" value="1"/>
</dbReference>
<evidence type="ECO:0000313" key="3">
    <source>
        <dbReference type="EMBL" id="MFD1383858.1"/>
    </source>
</evidence>
<name>A0ABW4B130_9GAMM</name>
<dbReference type="Proteomes" id="UP001597059">
    <property type="component" value="Unassembled WGS sequence"/>
</dbReference>
<evidence type="ECO:0000259" key="2">
    <source>
        <dbReference type="PROSITE" id="PS51819"/>
    </source>
</evidence>
<dbReference type="GO" id="GO:0004364">
    <property type="term" value="F:glutathione transferase activity"/>
    <property type="evidence" value="ECO:0007669"/>
    <property type="project" value="UniProtKB-EC"/>
</dbReference>
<dbReference type="Gene3D" id="3.10.180.10">
    <property type="entry name" value="2,3-Dihydroxybiphenyl 1,2-Dioxygenase, domain 1"/>
    <property type="match status" value="1"/>
</dbReference>
<dbReference type="InterPro" id="IPR004360">
    <property type="entry name" value="Glyas_Fos-R_dOase_dom"/>
</dbReference>
<dbReference type="PANTHER" id="PTHR36113">
    <property type="entry name" value="LYASE, PUTATIVE-RELATED-RELATED"/>
    <property type="match status" value="1"/>
</dbReference>
<dbReference type="EC" id="2.5.1.18" evidence="3"/>
<dbReference type="CDD" id="cd07244">
    <property type="entry name" value="FosA"/>
    <property type="match status" value="1"/>
</dbReference>
<evidence type="ECO:0000313" key="4">
    <source>
        <dbReference type="Proteomes" id="UP001597059"/>
    </source>
</evidence>